<reference evidence="2 3" key="1">
    <citation type="submission" date="2023-08" db="EMBL/GenBank/DDBJ databases">
        <title>Characterization of two Paracoccaceae strains isolated from Phycosphere and proposal of Xinfangfangia lacusdiani sp. nov.</title>
        <authorList>
            <person name="Deng Y."/>
            <person name="Zhang Y.Q."/>
        </authorList>
    </citation>
    <scope>NUCLEOTIDE SEQUENCE [LARGE SCALE GENOMIC DNA]</scope>
    <source>
        <strain evidence="2 3">CPCC 101601</strain>
    </source>
</reference>
<organism evidence="2 3">
    <name type="scientific">Pseudogemmobacter lacusdianii</name>
    <dbReference type="NCBI Taxonomy" id="3069608"/>
    <lineage>
        <taxon>Bacteria</taxon>
        <taxon>Pseudomonadati</taxon>
        <taxon>Pseudomonadota</taxon>
        <taxon>Alphaproteobacteria</taxon>
        <taxon>Rhodobacterales</taxon>
        <taxon>Paracoccaceae</taxon>
        <taxon>Pseudogemmobacter</taxon>
    </lineage>
</organism>
<gene>
    <name evidence="2" type="ORF">Q9295_07470</name>
</gene>
<accession>A0ABU0VWT0</accession>
<evidence type="ECO:0000313" key="3">
    <source>
        <dbReference type="Proteomes" id="UP001239680"/>
    </source>
</evidence>
<dbReference type="EMBL" id="JAVDBT010000006">
    <property type="protein sequence ID" value="MDQ2066206.1"/>
    <property type="molecule type" value="Genomic_DNA"/>
</dbReference>
<evidence type="ECO:0000313" key="2">
    <source>
        <dbReference type="EMBL" id="MDQ2066206.1"/>
    </source>
</evidence>
<dbReference type="RefSeq" id="WP_306679909.1">
    <property type="nucleotide sequence ID" value="NZ_JAVDBT010000006.1"/>
</dbReference>
<dbReference type="InterPro" id="IPR007236">
    <property type="entry name" value="SlyX"/>
</dbReference>
<feature type="coiled-coil region" evidence="1">
    <location>
        <begin position="4"/>
        <end position="52"/>
    </location>
</feature>
<comment type="caution">
    <text evidence="2">The sequence shown here is derived from an EMBL/GenBank/DDBJ whole genome shotgun (WGS) entry which is preliminary data.</text>
</comment>
<protein>
    <submittedName>
        <fullName evidence="2">SlyX family protein</fullName>
    </submittedName>
</protein>
<dbReference type="Proteomes" id="UP001239680">
    <property type="component" value="Unassembled WGS sequence"/>
</dbReference>
<dbReference type="Pfam" id="PF04102">
    <property type="entry name" value="SlyX"/>
    <property type="match status" value="1"/>
</dbReference>
<evidence type="ECO:0000256" key="1">
    <source>
        <dbReference type="SAM" id="Coils"/>
    </source>
</evidence>
<name>A0ABU0VWT0_9RHOB</name>
<keyword evidence="3" id="KW-1185">Reference proteome</keyword>
<keyword evidence="1" id="KW-0175">Coiled coil</keyword>
<proteinExistence type="predicted"/>
<sequence length="66" mass="7604">MERIEALEERMAHLMRAVEDLSDVAARQAREIEVLERRVRLLMERAAEEEAIAAEAPAANVRPPHW</sequence>